<reference evidence="6 7" key="1">
    <citation type="journal article" date="2018" name="BMC Genomics">
        <title>Genomic comparison of Trypanosoma conorhini and Trypanosoma rangeli to Trypanosoma cruzi strains of high and low virulence.</title>
        <authorList>
            <person name="Bradwell K.R."/>
            <person name="Koparde V.N."/>
            <person name="Matveyev A.V."/>
            <person name="Serrano M.G."/>
            <person name="Alves J.M."/>
            <person name="Parikh H."/>
            <person name="Huang B."/>
            <person name="Lee V."/>
            <person name="Espinosa-Alvarez O."/>
            <person name="Ortiz P.A."/>
            <person name="Costa-Martins A.G."/>
            <person name="Teixeira M.M."/>
            <person name="Buck G.A."/>
        </authorList>
    </citation>
    <scope>NUCLEOTIDE SEQUENCE [LARGE SCALE GENOMIC DNA]</scope>
    <source>
        <strain evidence="6 7">AM80</strain>
    </source>
</reference>
<name>A0A422P2Q4_TRYRA</name>
<dbReference type="SUPFAM" id="SSF82199">
    <property type="entry name" value="SET domain"/>
    <property type="match status" value="1"/>
</dbReference>
<keyword evidence="1" id="KW-0479">Metal-binding</keyword>
<dbReference type="Gene3D" id="2.170.270.10">
    <property type="entry name" value="SET domain"/>
    <property type="match status" value="1"/>
</dbReference>
<proteinExistence type="predicted"/>
<protein>
    <recommendedName>
        <fullName evidence="5">MYND-type domain-containing protein</fullName>
    </recommendedName>
</protein>
<keyword evidence="3" id="KW-0862">Zinc</keyword>
<dbReference type="VEuPathDB" id="TriTrypDB:TRSC58_00872"/>
<dbReference type="SUPFAM" id="SSF144232">
    <property type="entry name" value="HIT/MYND zinc finger-like"/>
    <property type="match status" value="1"/>
</dbReference>
<dbReference type="Proteomes" id="UP000283634">
    <property type="component" value="Unassembled WGS sequence"/>
</dbReference>
<evidence type="ECO:0000256" key="3">
    <source>
        <dbReference type="ARBA" id="ARBA00022833"/>
    </source>
</evidence>
<evidence type="ECO:0000313" key="7">
    <source>
        <dbReference type="Proteomes" id="UP000283634"/>
    </source>
</evidence>
<dbReference type="RefSeq" id="XP_029242479.1">
    <property type="nucleotide sequence ID" value="XM_029377711.1"/>
</dbReference>
<organism evidence="6 7">
    <name type="scientific">Trypanosoma rangeli</name>
    <dbReference type="NCBI Taxonomy" id="5698"/>
    <lineage>
        <taxon>Eukaryota</taxon>
        <taxon>Discoba</taxon>
        <taxon>Euglenozoa</taxon>
        <taxon>Kinetoplastea</taxon>
        <taxon>Metakinetoplastina</taxon>
        <taxon>Trypanosomatida</taxon>
        <taxon>Trypanosomatidae</taxon>
        <taxon>Trypanosoma</taxon>
        <taxon>Herpetosoma</taxon>
    </lineage>
</organism>
<dbReference type="PANTHER" id="PTHR12197">
    <property type="entry name" value="HISTONE-LYSINE N-METHYLTRANSFERASE SMYD"/>
    <property type="match status" value="1"/>
</dbReference>
<sequence length="745" mass="83580">MRCFICAFTGDDAADGSSSAREFIACPDCHQLLYCSVSCAEVGWFGHRTLCGAQADKDGEARLATTMWKKWQQQEERSHLENALRHLTSLGKGPEYYAHALRLLDAISFTDDVTGDVVNTDTLQLIKEAVDLLTRTLTGSVCAAKMTTSITLLLSGLLSRALGHNEAALTVLRRGLAKLIPYMLEEDGMACWGLLETERMNIWTLKYPKVVITPGETPVSSRRIMSGEVVACDNAPLLVWEANGFPPALTPRQTSVHDEGLRALVNAFLQKAREELTSEEVLRSEEDLLTLLLNGLQGVKAVTADVIVTATTYLTAISDGTPPRWLVNLFFTAMTSRRRFRANEWGFFDLVSRVSHSCSPNCIWNFETCELRALRIIDMHEPLTMDNFWKPHFDLARQMMLKLPIPLRQQYVSANVGCLCACDRCTGGMNSSRHAYGVVGEERQQKAQSGFGVNGVDALRAFPCPLCRGNEGWRRRLLSHAIQSHKHGGSEQEANEFSLQCRLVPSEPWVCHRCGERWRDDEMPAEEMRLCRKAERLVTLASRGIIERNFFGEAKGLMHEVFQLMGQHRHGAYLITCEVFILFYRYIASRFAPPTGLLAQNHIVSWCRKWIRCAQNTNLSQDSPHVYASFIVDTSLSLTTEALRREKVLLLCHAEAHCPTAVIHGVQSREASAVAAILNNASDKESSTTGQFLLTFTSFMDVEEQEDEYALISDWELHILKRVQSEVQSKQTPNLPVHVVNALKR</sequence>
<dbReference type="PANTHER" id="PTHR12197:SF251">
    <property type="entry name" value="EG:BACR7C10.4 PROTEIN"/>
    <property type="match status" value="1"/>
</dbReference>
<dbReference type="AlphaFoldDB" id="A0A422P2Q4"/>
<gene>
    <name evidence="6" type="ORF">TraAM80_00640</name>
</gene>
<dbReference type="EMBL" id="MKGL01000011">
    <property type="protein sequence ID" value="RNF11945.1"/>
    <property type="molecule type" value="Genomic_DNA"/>
</dbReference>
<evidence type="ECO:0000313" key="6">
    <source>
        <dbReference type="EMBL" id="RNF11945.1"/>
    </source>
</evidence>
<dbReference type="GO" id="GO:0005634">
    <property type="term" value="C:nucleus"/>
    <property type="evidence" value="ECO:0007669"/>
    <property type="project" value="TreeGrafter"/>
</dbReference>
<dbReference type="InterPro" id="IPR050869">
    <property type="entry name" value="H3K4_H4K5_MeTrfase"/>
</dbReference>
<dbReference type="InterPro" id="IPR002893">
    <property type="entry name" value="Znf_MYND"/>
</dbReference>
<evidence type="ECO:0000256" key="2">
    <source>
        <dbReference type="ARBA" id="ARBA00022771"/>
    </source>
</evidence>
<comment type="caution">
    <text evidence="6">The sequence shown here is derived from an EMBL/GenBank/DDBJ whole genome shotgun (WGS) entry which is preliminary data.</text>
</comment>
<dbReference type="Pfam" id="PF01753">
    <property type="entry name" value="zf-MYND"/>
    <property type="match status" value="1"/>
</dbReference>
<evidence type="ECO:0000259" key="5">
    <source>
        <dbReference type="PROSITE" id="PS50865"/>
    </source>
</evidence>
<evidence type="ECO:0000256" key="4">
    <source>
        <dbReference type="PROSITE-ProRule" id="PRU00134"/>
    </source>
</evidence>
<dbReference type="GeneID" id="40324573"/>
<dbReference type="OrthoDB" id="265717at2759"/>
<dbReference type="GO" id="GO:0008270">
    <property type="term" value="F:zinc ion binding"/>
    <property type="evidence" value="ECO:0007669"/>
    <property type="project" value="UniProtKB-KW"/>
</dbReference>
<dbReference type="InterPro" id="IPR046341">
    <property type="entry name" value="SET_dom_sf"/>
</dbReference>
<dbReference type="OMA" id="RFRANEW"/>
<feature type="domain" description="MYND-type" evidence="5">
    <location>
        <begin position="3"/>
        <end position="51"/>
    </location>
</feature>
<accession>A0A422P2Q4</accession>
<dbReference type="PROSITE" id="PS50865">
    <property type="entry name" value="ZF_MYND_2"/>
    <property type="match status" value="1"/>
</dbReference>
<evidence type="ECO:0000256" key="1">
    <source>
        <dbReference type="ARBA" id="ARBA00022723"/>
    </source>
</evidence>
<keyword evidence="7" id="KW-1185">Reference proteome</keyword>
<keyword evidence="2 4" id="KW-0863">Zinc-finger</keyword>